<feature type="transmembrane region" description="Helical" evidence="6">
    <location>
        <begin position="265"/>
        <end position="287"/>
    </location>
</feature>
<evidence type="ECO:0000256" key="4">
    <source>
        <dbReference type="ARBA" id="ARBA00023136"/>
    </source>
</evidence>
<protein>
    <submittedName>
        <fullName evidence="9">G-protein coupled receptors family 1 profile domain-containing protein</fullName>
    </submittedName>
</protein>
<dbReference type="AlphaFoldDB" id="A0A915D4L5"/>
<evidence type="ECO:0000313" key="9">
    <source>
        <dbReference type="WBParaSite" id="jg15795"/>
    </source>
</evidence>
<dbReference type="WBParaSite" id="jg15795">
    <property type="protein sequence ID" value="jg15795"/>
    <property type="gene ID" value="jg15795"/>
</dbReference>
<dbReference type="SUPFAM" id="SSF81321">
    <property type="entry name" value="Family A G protein-coupled receptor-like"/>
    <property type="match status" value="1"/>
</dbReference>
<dbReference type="GO" id="GO:0016020">
    <property type="term" value="C:membrane"/>
    <property type="evidence" value="ECO:0007669"/>
    <property type="project" value="UniProtKB-SubCell"/>
</dbReference>
<feature type="transmembrane region" description="Helical" evidence="6">
    <location>
        <begin position="413"/>
        <end position="436"/>
    </location>
</feature>
<keyword evidence="3 6" id="KW-1133">Transmembrane helix</keyword>
<keyword evidence="4 6" id="KW-0472">Membrane</keyword>
<feature type="compositionally biased region" description="Basic and acidic residues" evidence="5">
    <location>
        <begin position="488"/>
        <end position="498"/>
    </location>
</feature>
<feature type="transmembrane region" description="Helical" evidence="6">
    <location>
        <begin position="196"/>
        <end position="214"/>
    </location>
</feature>
<feature type="transmembrane region" description="Helical" evidence="6">
    <location>
        <begin position="111"/>
        <end position="133"/>
    </location>
</feature>
<proteinExistence type="predicted"/>
<dbReference type="InterPro" id="IPR017452">
    <property type="entry name" value="GPCR_Rhodpsn_7TM"/>
</dbReference>
<comment type="subcellular location">
    <subcellularLocation>
        <location evidence="1">Membrane</location>
    </subcellularLocation>
</comment>
<keyword evidence="2 6" id="KW-0812">Transmembrane</keyword>
<dbReference type="Gene3D" id="1.20.1070.10">
    <property type="entry name" value="Rhodopsin 7-helix transmembrane proteins"/>
    <property type="match status" value="1"/>
</dbReference>
<dbReference type="PRINTS" id="PR00237">
    <property type="entry name" value="GPCRRHODOPSN"/>
</dbReference>
<feature type="compositionally biased region" description="Basic and acidic residues" evidence="5">
    <location>
        <begin position="70"/>
        <end position="79"/>
    </location>
</feature>
<evidence type="ECO:0000256" key="5">
    <source>
        <dbReference type="SAM" id="MobiDB-lite"/>
    </source>
</evidence>
<evidence type="ECO:0000313" key="8">
    <source>
        <dbReference type="Proteomes" id="UP000887574"/>
    </source>
</evidence>
<sequence length="498" mass="55463">MGIRLSPNPESTNHLNGTTSTWIVPHDLDYALVTLLGTRPRLSSSSSYYEDEDEVRGSKNYKYEDEDVDEREKGEDQDEYGRFEKVGTRTSAVELRKSRRSAMLNHRSSDALLVALACCDIIFLLLVVPHSMANFDQFGLNFTFRTLYLPAKVHLLSLANWCSAIAIWLVIAICAERLIGIGNCELKKLSCCRTSHVIIANVLISGALTSYNHFSYNCVVKQLCNDTQIISKCFDVIQESWSINQINITPNLIRSFVEWSQVVNVVFVIVLPILIMMALNLALLFVVRQQSFLMYNRLQSAPSLNSDFSGAYTNGLNAANGAMSFNRKISAVSECRRKSSVVVFVDGAASEAEHRPDNAIPSRAPSNCHCLCHCNCFTITQGPSAIVLSLSFFSGHKPPFVNSNALWYQANCLTAFLVIIGKTLNFILFCLSSAAFRRRLKRILQSKLLSLSERRSSFLASSSGGVAAQQTVNQQNSNYTSSLRRPHASTERRFSLAT</sequence>
<reference evidence="9" key="1">
    <citation type="submission" date="2022-11" db="UniProtKB">
        <authorList>
            <consortium name="WormBaseParasite"/>
        </authorList>
    </citation>
    <scope>IDENTIFICATION</scope>
</reference>
<evidence type="ECO:0000256" key="6">
    <source>
        <dbReference type="SAM" id="Phobius"/>
    </source>
</evidence>
<feature type="transmembrane region" description="Helical" evidence="6">
    <location>
        <begin position="370"/>
        <end position="393"/>
    </location>
</feature>
<organism evidence="8 9">
    <name type="scientific">Ditylenchus dipsaci</name>
    <dbReference type="NCBI Taxonomy" id="166011"/>
    <lineage>
        <taxon>Eukaryota</taxon>
        <taxon>Metazoa</taxon>
        <taxon>Ecdysozoa</taxon>
        <taxon>Nematoda</taxon>
        <taxon>Chromadorea</taxon>
        <taxon>Rhabditida</taxon>
        <taxon>Tylenchina</taxon>
        <taxon>Tylenchomorpha</taxon>
        <taxon>Sphaerularioidea</taxon>
        <taxon>Anguinidae</taxon>
        <taxon>Anguininae</taxon>
        <taxon>Ditylenchus</taxon>
    </lineage>
</organism>
<evidence type="ECO:0000259" key="7">
    <source>
        <dbReference type="PROSITE" id="PS50262"/>
    </source>
</evidence>
<dbReference type="PANTHER" id="PTHR46895:SF5">
    <property type="entry name" value="G-PROTEIN COUPLED RECEPTORS FAMILY 1 PROFILE DOMAIN-CONTAINING PROTEIN"/>
    <property type="match status" value="1"/>
</dbReference>
<dbReference type="PROSITE" id="PS50262">
    <property type="entry name" value="G_PROTEIN_RECEP_F1_2"/>
    <property type="match status" value="1"/>
</dbReference>
<feature type="domain" description="G-protein coupled receptors family 1 profile" evidence="7">
    <location>
        <begin position="87"/>
        <end position="429"/>
    </location>
</feature>
<name>A0A915D4L5_9BILA</name>
<dbReference type="InterPro" id="IPR000276">
    <property type="entry name" value="GPCR_Rhodpsn"/>
</dbReference>
<evidence type="ECO:0000256" key="2">
    <source>
        <dbReference type="ARBA" id="ARBA00022692"/>
    </source>
</evidence>
<feature type="transmembrane region" description="Helical" evidence="6">
    <location>
        <begin position="153"/>
        <end position="175"/>
    </location>
</feature>
<evidence type="ECO:0000256" key="3">
    <source>
        <dbReference type="ARBA" id="ARBA00022989"/>
    </source>
</evidence>
<keyword evidence="8" id="KW-1185">Reference proteome</keyword>
<dbReference type="Proteomes" id="UP000887574">
    <property type="component" value="Unplaced"/>
</dbReference>
<dbReference type="PANTHER" id="PTHR46895">
    <property type="entry name" value="PROTEIN CBG20548-RELATED"/>
    <property type="match status" value="1"/>
</dbReference>
<accession>A0A915D4L5</accession>
<feature type="region of interest" description="Disordered" evidence="5">
    <location>
        <begin position="43"/>
        <end position="79"/>
    </location>
</feature>
<evidence type="ECO:0000256" key="1">
    <source>
        <dbReference type="ARBA" id="ARBA00004370"/>
    </source>
</evidence>
<feature type="region of interest" description="Disordered" evidence="5">
    <location>
        <begin position="476"/>
        <end position="498"/>
    </location>
</feature>
<dbReference type="GO" id="GO:0004930">
    <property type="term" value="F:G protein-coupled receptor activity"/>
    <property type="evidence" value="ECO:0007669"/>
    <property type="project" value="InterPro"/>
</dbReference>